<proteinExistence type="inferred from homology"/>
<name>A0AAV7KA88_9METZ</name>
<dbReference type="PANTHER" id="PTHR15907">
    <property type="entry name" value="DUF614 FAMILY PROTEIN-RELATED"/>
    <property type="match status" value="1"/>
</dbReference>
<accession>A0AAV7KA88</accession>
<sequence length="100" mass="11021">MPREWSSGFCDCCAAGCISCILAFWCYPLAVGLNAHKMNESFLMCCCPVEGHLLVRSKIRSEQGIEGSLLKDCLLISFCHPCATIQEANEIDKVYGSQPK</sequence>
<reference evidence="2 3" key="1">
    <citation type="journal article" date="2023" name="BMC Biol.">
        <title>The compact genome of the sponge Oopsacas minuta (Hexactinellida) is lacking key metazoan core genes.</title>
        <authorList>
            <person name="Santini S."/>
            <person name="Schenkelaars Q."/>
            <person name="Jourda C."/>
            <person name="Duchesne M."/>
            <person name="Belahbib H."/>
            <person name="Rocher C."/>
            <person name="Selva M."/>
            <person name="Riesgo A."/>
            <person name="Vervoort M."/>
            <person name="Leys S.P."/>
            <person name="Kodjabachian L."/>
            <person name="Le Bivic A."/>
            <person name="Borchiellini C."/>
            <person name="Claverie J.M."/>
            <person name="Renard E."/>
        </authorList>
    </citation>
    <scope>NUCLEOTIDE SEQUENCE [LARGE SCALE GENOMIC DNA]</scope>
    <source>
        <strain evidence="2">SPO-2</strain>
    </source>
</reference>
<dbReference type="AlphaFoldDB" id="A0AAV7KA88"/>
<dbReference type="Proteomes" id="UP001165289">
    <property type="component" value="Unassembled WGS sequence"/>
</dbReference>
<evidence type="ECO:0000256" key="1">
    <source>
        <dbReference type="ARBA" id="ARBA00009024"/>
    </source>
</evidence>
<comment type="similarity">
    <text evidence="1">Belongs to the cornifelin family.</text>
</comment>
<protein>
    <submittedName>
        <fullName evidence="2">Placenta-specific gene 8 protein-like</fullName>
    </submittedName>
</protein>
<keyword evidence="3" id="KW-1185">Reference proteome</keyword>
<evidence type="ECO:0000313" key="2">
    <source>
        <dbReference type="EMBL" id="KAI6657946.1"/>
    </source>
</evidence>
<comment type="caution">
    <text evidence="2">The sequence shown here is derived from an EMBL/GenBank/DDBJ whole genome shotgun (WGS) entry which is preliminary data.</text>
</comment>
<gene>
    <name evidence="2" type="ORF">LOD99_15663</name>
</gene>
<dbReference type="Pfam" id="PF04749">
    <property type="entry name" value="PLAC8"/>
    <property type="match status" value="1"/>
</dbReference>
<dbReference type="NCBIfam" id="TIGR01571">
    <property type="entry name" value="A_thal_Cys_rich"/>
    <property type="match status" value="1"/>
</dbReference>
<organism evidence="2 3">
    <name type="scientific">Oopsacas minuta</name>
    <dbReference type="NCBI Taxonomy" id="111878"/>
    <lineage>
        <taxon>Eukaryota</taxon>
        <taxon>Metazoa</taxon>
        <taxon>Porifera</taxon>
        <taxon>Hexactinellida</taxon>
        <taxon>Hexasterophora</taxon>
        <taxon>Lyssacinosida</taxon>
        <taxon>Leucopsacidae</taxon>
        <taxon>Oopsacas</taxon>
    </lineage>
</organism>
<dbReference type="InterPro" id="IPR006461">
    <property type="entry name" value="PLAC_motif_containing"/>
</dbReference>
<evidence type="ECO:0000313" key="3">
    <source>
        <dbReference type="Proteomes" id="UP001165289"/>
    </source>
</evidence>
<dbReference type="EMBL" id="JAKMXF010000110">
    <property type="protein sequence ID" value="KAI6657946.1"/>
    <property type="molecule type" value="Genomic_DNA"/>
</dbReference>